<dbReference type="Pfam" id="PF13392">
    <property type="entry name" value="HNH_3"/>
    <property type="match status" value="1"/>
</dbReference>
<organism evidence="2 3">
    <name type="scientific">Devosia epidermidihirudinis</name>
    <dbReference type="NCBI Taxonomy" id="1293439"/>
    <lineage>
        <taxon>Bacteria</taxon>
        <taxon>Pseudomonadati</taxon>
        <taxon>Pseudomonadota</taxon>
        <taxon>Alphaproteobacteria</taxon>
        <taxon>Hyphomicrobiales</taxon>
        <taxon>Devosiaceae</taxon>
        <taxon>Devosia</taxon>
    </lineage>
</organism>
<comment type="caution">
    <text evidence="2">The sequence shown here is derived from an EMBL/GenBank/DDBJ whole genome shotgun (WGS) entry which is preliminary data.</text>
</comment>
<evidence type="ECO:0000313" key="2">
    <source>
        <dbReference type="EMBL" id="KKC39889.1"/>
    </source>
</evidence>
<proteinExistence type="predicted"/>
<protein>
    <recommendedName>
        <fullName evidence="1">HNH nuclease domain-containing protein</fullName>
    </recommendedName>
</protein>
<feature type="domain" description="HNH nuclease" evidence="1">
    <location>
        <begin position="43"/>
        <end position="87"/>
    </location>
</feature>
<dbReference type="GO" id="GO:0004519">
    <property type="term" value="F:endonuclease activity"/>
    <property type="evidence" value="ECO:0007669"/>
    <property type="project" value="InterPro"/>
</dbReference>
<dbReference type="AlphaFoldDB" id="A0A0F5QIN4"/>
<dbReference type="SUPFAM" id="SSF54060">
    <property type="entry name" value="His-Me finger endonucleases"/>
    <property type="match status" value="1"/>
</dbReference>
<gene>
    <name evidence="2" type="ORF">WH87_04800</name>
</gene>
<dbReference type="EMBL" id="LANJ01000011">
    <property type="protein sequence ID" value="KKC39889.1"/>
    <property type="molecule type" value="Genomic_DNA"/>
</dbReference>
<dbReference type="Proteomes" id="UP000033411">
    <property type="component" value="Unassembled WGS sequence"/>
</dbReference>
<dbReference type="InterPro" id="IPR003615">
    <property type="entry name" value="HNH_nuc"/>
</dbReference>
<dbReference type="STRING" id="1293439.WH87_04800"/>
<reference evidence="2 3" key="1">
    <citation type="submission" date="2015-03" db="EMBL/GenBank/DDBJ databases">
        <authorList>
            <person name="Lepp D."/>
            <person name="Hassan Y.I."/>
            <person name="Li X.-Z."/>
            <person name="Zhou T."/>
        </authorList>
    </citation>
    <scope>NUCLEOTIDE SEQUENCE [LARGE SCALE GENOMIC DNA]</scope>
    <source>
        <strain evidence="2 3">E84</strain>
    </source>
</reference>
<name>A0A0F5QIN4_9HYPH</name>
<dbReference type="InterPro" id="IPR044930">
    <property type="entry name" value="Homing_endonuclease_His-Me"/>
</dbReference>
<keyword evidence="3" id="KW-1185">Reference proteome</keyword>
<dbReference type="InterPro" id="IPR044925">
    <property type="entry name" value="His-Me_finger_sf"/>
</dbReference>
<dbReference type="PATRIC" id="fig|1293439.3.peg.521"/>
<accession>A0A0F5QIN4</accession>
<sequence length="160" mass="18037">MRPVHDRFWSKVDVRGEDECWPWTASSFPDGYGCFGYEGKTHHAQRIAFLLANGEFDRSLEVRHTCDNPPCCNPAHLLLGTHADNMRDMAERGRTDYPRLKGDAHPSSKLRSGQVLEIRRRSAAGESRVALGLEFGVAPSNITMIVTMRTWRHLSSDGVQ</sequence>
<dbReference type="Gene3D" id="3.90.75.10">
    <property type="entry name" value="Homing Intron 3 (I-ppo) Encoded Endonuclease, Chain A"/>
    <property type="match status" value="1"/>
</dbReference>
<evidence type="ECO:0000313" key="3">
    <source>
        <dbReference type="Proteomes" id="UP000033411"/>
    </source>
</evidence>
<evidence type="ECO:0000259" key="1">
    <source>
        <dbReference type="Pfam" id="PF13392"/>
    </source>
</evidence>